<evidence type="ECO:0000313" key="1">
    <source>
        <dbReference type="EMBL" id="KAE9131240.1"/>
    </source>
</evidence>
<proteinExistence type="predicted"/>
<protein>
    <submittedName>
        <fullName evidence="1">Uncharacterized protein</fullName>
    </submittedName>
</protein>
<dbReference type="EMBL" id="QXGA01001034">
    <property type="protein sequence ID" value="KAE9131240.1"/>
    <property type="molecule type" value="Genomic_DNA"/>
</dbReference>
<reference evidence="1 2" key="1">
    <citation type="submission" date="2018-08" db="EMBL/GenBank/DDBJ databases">
        <title>Genomic investigation of the strawberry pathogen Phytophthora fragariae indicates pathogenicity is determined by transcriptional variation in three key races.</title>
        <authorList>
            <person name="Adams T.M."/>
            <person name="Armitage A.D."/>
            <person name="Sobczyk M.K."/>
            <person name="Bates H.J."/>
            <person name="Dunwell J.M."/>
            <person name="Nellist C.F."/>
            <person name="Harrison R.J."/>
        </authorList>
    </citation>
    <scope>NUCLEOTIDE SEQUENCE [LARGE SCALE GENOMIC DNA]</scope>
    <source>
        <strain evidence="1 2">NOV-5</strain>
    </source>
</reference>
<dbReference type="AlphaFoldDB" id="A0A6A3TBZ6"/>
<comment type="caution">
    <text evidence="1">The sequence shown here is derived from an EMBL/GenBank/DDBJ whole genome shotgun (WGS) entry which is preliminary data.</text>
</comment>
<sequence length="103" mass="12079">MVNSEVWFKCSADGCKAYSTAGDPWKQRSEREHGSQMKRHLLGHMKEHYLLDHVKKRHLQSHVMKRHLHGHVKKRILHRPQKRGYLHGQPTIIFAAAFTCGNF</sequence>
<gene>
    <name evidence="1" type="ORF">PF006_g15572</name>
</gene>
<evidence type="ECO:0000313" key="2">
    <source>
        <dbReference type="Proteomes" id="UP000440732"/>
    </source>
</evidence>
<organism evidence="1 2">
    <name type="scientific">Phytophthora fragariae</name>
    <dbReference type="NCBI Taxonomy" id="53985"/>
    <lineage>
        <taxon>Eukaryota</taxon>
        <taxon>Sar</taxon>
        <taxon>Stramenopiles</taxon>
        <taxon>Oomycota</taxon>
        <taxon>Peronosporomycetes</taxon>
        <taxon>Peronosporales</taxon>
        <taxon>Peronosporaceae</taxon>
        <taxon>Phytophthora</taxon>
    </lineage>
</organism>
<name>A0A6A3TBZ6_9STRA</name>
<dbReference type="Proteomes" id="UP000440732">
    <property type="component" value="Unassembled WGS sequence"/>
</dbReference>
<accession>A0A6A3TBZ6</accession>